<evidence type="ECO:0000313" key="6">
    <source>
        <dbReference type="Proteomes" id="UP001229421"/>
    </source>
</evidence>
<dbReference type="InterPro" id="IPR032872">
    <property type="entry name" value="WAK_assoc_C"/>
</dbReference>
<dbReference type="AlphaFoldDB" id="A0AAD8NIJ9"/>
<feature type="transmembrane region" description="Helical" evidence="3">
    <location>
        <begin position="6"/>
        <end position="24"/>
    </location>
</feature>
<evidence type="ECO:0000259" key="4">
    <source>
        <dbReference type="Pfam" id="PF14380"/>
    </source>
</evidence>
<sequence length="336" mass="36960">MHTHQIITMSLIIILFFLPPFFYLTHSLPVCRDSCANVRIDYPFGIDDGCGSPLYRNMLNCSTTFAFPTTTSTSTSTSTTNTNTTTPTLTPTIGTSTTALFFQTPSGSYKVESIDYSSKTLTLYDPSMSTCTILQPHHDFLMSDIQSALIPPSPDTVFALVNCSIDSPVLNHYKSLCFNFSTHHSCDDLYATCTSFKIFQMLSNDTPPACCFTSYATLKFMSMNILDCTHYTSFYDVDKLKEEEKPLDWSYGIKLSYSLPDTGCDRCQRSGGTCGFDVETEGTLCICSSAFNSSRQCGGTQIAGAGGTQIAGRGGEGLFINLSLSVMFIMFLFLMF</sequence>
<accession>A0AAD8NIJ9</accession>
<comment type="caution">
    <text evidence="5">The sequence shown here is derived from an EMBL/GenBank/DDBJ whole genome shotgun (WGS) entry which is preliminary data.</text>
</comment>
<dbReference type="Proteomes" id="UP001229421">
    <property type="component" value="Unassembled WGS sequence"/>
</dbReference>
<evidence type="ECO:0000256" key="1">
    <source>
        <dbReference type="ARBA" id="ARBA00023180"/>
    </source>
</evidence>
<feature type="region of interest" description="Disordered" evidence="2">
    <location>
        <begin position="69"/>
        <end position="90"/>
    </location>
</feature>
<keyword evidence="3" id="KW-1133">Transmembrane helix</keyword>
<gene>
    <name evidence="5" type="ORF">QVD17_26411</name>
</gene>
<evidence type="ECO:0000313" key="5">
    <source>
        <dbReference type="EMBL" id="KAK1417285.1"/>
    </source>
</evidence>
<keyword evidence="3" id="KW-0812">Transmembrane</keyword>
<protein>
    <recommendedName>
        <fullName evidence="4">Wall-associated receptor kinase C-terminal domain-containing protein</fullName>
    </recommendedName>
</protein>
<dbReference type="Pfam" id="PF14380">
    <property type="entry name" value="WAK_assoc"/>
    <property type="match status" value="1"/>
</dbReference>
<feature type="domain" description="Wall-associated receptor kinase C-terminal" evidence="4">
    <location>
        <begin position="252"/>
        <end position="288"/>
    </location>
</feature>
<evidence type="ECO:0000256" key="3">
    <source>
        <dbReference type="SAM" id="Phobius"/>
    </source>
</evidence>
<dbReference type="EMBL" id="JAUHHV010000007">
    <property type="protein sequence ID" value="KAK1417285.1"/>
    <property type="molecule type" value="Genomic_DNA"/>
</dbReference>
<reference evidence="5" key="1">
    <citation type="journal article" date="2023" name="bioRxiv">
        <title>Improved chromosome-level genome assembly for marigold (Tagetes erecta).</title>
        <authorList>
            <person name="Jiang F."/>
            <person name="Yuan L."/>
            <person name="Wang S."/>
            <person name="Wang H."/>
            <person name="Xu D."/>
            <person name="Wang A."/>
            <person name="Fan W."/>
        </authorList>
    </citation>
    <scope>NUCLEOTIDE SEQUENCE</scope>
    <source>
        <strain evidence="5">WSJ</strain>
        <tissue evidence="5">Leaf</tissue>
    </source>
</reference>
<proteinExistence type="predicted"/>
<dbReference type="PANTHER" id="PTHR33355">
    <property type="entry name" value="WALL-ASSOCIATED RECEPTOR KINASE CARBOXY-TERMINAL PROTEIN-RELATED"/>
    <property type="match status" value="1"/>
</dbReference>
<name>A0AAD8NIJ9_TARER</name>
<keyword evidence="6" id="KW-1185">Reference proteome</keyword>
<dbReference type="PANTHER" id="PTHR33355:SF12">
    <property type="entry name" value="WALL-ASSOCIATED RECEPTOR KINASE CARBOXY-TERMINAL PROTEIN"/>
    <property type="match status" value="1"/>
</dbReference>
<evidence type="ECO:0000256" key="2">
    <source>
        <dbReference type="SAM" id="MobiDB-lite"/>
    </source>
</evidence>
<feature type="transmembrane region" description="Helical" evidence="3">
    <location>
        <begin position="318"/>
        <end position="335"/>
    </location>
</feature>
<organism evidence="5 6">
    <name type="scientific">Tagetes erecta</name>
    <name type="common">African marigold</name>
    <dbReference type="NCBI Taxonomy" id="13708"/>
    <lineage>
        <taxon>Eukaryota</taxon>
        <taxon>Viridiplantae</taxon>
        <taxon>Streptophyta</taxon>
        <taxon>Embryophyta</taxon>
        <taxon>Tracheophyta</taxon>
        <taxon>Spermatophyta</taxon>
        <taxon>Magnoliopsida</taxon>
        <taxon>eudicotyledons</taxon>
        <taxon>Gunneridae</taxon>
        <taxon>Pentapetalae</taxon>
        <taxon>asterids</taxon>
        <taxon>campanulids</taxon>
        <taxon>Asterales</taxon>
        <taxon>Asteraceae</taxon>
        <taxon>Asteroideae</taxon>
        <taxon>Heliantheae alliance</taxon>
        <taxon>Tageteae</taxon>
        <taxon>Tagetes</taxon>
    </lineage>
</organism>
<keyword evidence="3" id="KW-0472">Membrane</keyword>
<keyword evidence="1" id="KW-0325">Glycoprotein</keyword>